<sequence>MTEESPNGDGAFDLLPGLRDKIFSFSFPVLAQPLKFQKDRRLIGPSPFTFFDRHVNESQRLKRVAPLSTLADDLIRKVDDRLAELEGSGDGPLPVRSHTVGKVQSLVDMVPPPDQEITPYFTIKRLRQSLSASCLPFVSHWILHPRAPRYELALSFNRKQMSELPPCRPDDPREDFTMRFLPPGGIQSDILSSIDDLVRGTLEEWHDRDLGTWILLPLAPDSEQLLRSLDQLFTLSVLPSPISSIAGLPIIVDDKPPFYDADITPWTLPALDSSPGSKESFCAVTPASNGHGAIYPPALSKDFSRSKFEEMKEPTAEALVHHAWRLAVQQDTTIIVVNCGNYERIGIRHRGTRTLYLSDIIDVTKPGYGKLHLGILMAVVDDALNRYRVYREKHPVSLATKRILKRARKTEIVGNSGLRRSKRQRMNTLLSKSQDHHPLSKQDTQTLWREVNQRSILLLQFSGGGLNSSRPTGCLRKGRSLSPFTPAPEELPLHGLKDSYQPNEYFTLTLDWDNSNGLTGQVFTGQLQVSLPSGRALSRSVVAKIATYAEARERVRHEYRVYQHLWAHNIKRIPEIYGLFEDMDDLVTMIVMERAACTFRQREPITKENKGGLREVPPSDKLTIMEVVEAMHKAGVVHDDLRPDNLVLAQDGKPMVIDFDRSTLHPTDDLKDIERRHIENLLSGKTNGAGRTILW</sequence>
<organism evidence="1 2">
    <name type="scientific">Pluteus cervinus</name>
    <dbReference type="NCBI Taxonomy" id="181527"/>
    <lineage>
        <taxon>Eukaryota</taxon>
        <taxon>Fungi</taxon>
        <taxon>Dikarya</taxon>
        <taxon>Basidiomycota</taxon>
        <taxon>Agaricomycotina</taxon>
        <taxon>Agaricomycetes</taxon>
        <taxon>Agaricomycetidae</taxon>
        <taxon>Agaricales</taxon>
        <taxon>Pluteineae</taxon>
        <taxon>Pluteaceae</taxon>
        <taxon>Pluteus</taxon>
    </lineage>
</organism>
<gene>
    <name evidence="1" type="ORF">BDN72DRAFT_961819</name>
</gene>
<name>A0ACD3ALI7_9AGAR</name>
<evidence type="ECO:0000313" key="1">
    <source>
        <dbReference type="EMBL" id="TFK66386.1"/>
    </source>
</evidence>
<accession>A0ACD3ALI7</accession>
<keyword evidence="2" id="KW-1185">Reference proteome</keyword>
<protein>
    <submittedName>
        <fullName evidence="1">Uncharacterized protein</fullName>
    </submittedName>
</protein>
<reference evidence="1 2" key="1">
    <citation type="journal article" date="2019" name="Nat. Ecol. Evol.">
        <title>Megaphylogeny resolves global patterns of mushroom evolution.</title>
        <authorList>
            <person name="Varga T."/>
            <person name="Krizsan K."/>
            <person name="Foldi C."/>
            <person name="Dima B."/>
            <person name="Sanchez-Garcia M."/>
            <person name="Sanchez-Ramirez S."/>
            <person name="Szollosi G.J."/>
            <person name="Szarkandi J.G."/>
            <person name="Papp V."/>
            <person name="Albert L."/>
            <person name="Andreopoulos W."/>
            <person name="Angelini C."/>
            <person name="Antonin V."/>
            <person name="Barry K.W."/>
            <person name="Bougher N.L."/>
            <person name="Buchanan P."/>
            <person name="Buyck B."/>
            <person name="Bense V."/>
            <person name="Catcheside P."/>
            <person name="Chovatia M."/>
            <person name="Cooper J."/>
            <person name="Damon W."/>
            <person name="Desjardin D."/>
            <person name="Finy P."/>
            <person name="Geml J."/>
            <person name="Haridas S."/>
            <person name="Hughes K."/>
            <person name="Justo A."/>
            <person name="Karasinski D."/>
            <person name="Kautmanova I."/>
            <person name="Kiss B."/>
            <person name="Kocsube S."/>
            <person name="Kotiranta H."/>
            <person name="LaButti K.M."/>
            <person name="Lechner B.E."/>
            <person name="Liimatainen K."/>
            <person name="Lipzen A."/>
            <person name="Lukacs Z."/>
            <person name="Mihaltcheva S."/>
            <person name="Morgado L.N."/>
            <person name="Niskanen T."/>
            <person name="Noordeloos M.E."/>
            <person name="Ohm R.A."/>
            <person name="Ortiz-Santana B."/>
            <person name="Ovrebo C."/>
            <person name="Racz N."/>
            <person name="Riley R."/>
            <person name="Savchenko A."/>
            <person name="Shiryaev A."/>
            <person name="Soop K."/>
            <person name="Spirin V."/>
            <person name="Szebenyi C."/>
            <person name="Tomsovsky M."/>
            <person name="Tulloss R.E."/>
            <person name="Uehling J."/>
            <person name="Grigoriev I.V."/>
            <person name="Vagvolgyi C."/>
            <person name="Papp T."/>
            <person name="Martin F.M."/>
            <person name="Miettinen O."/>
            <person name="Hibbett D.S."/>
            <person name="Nagy L.G."/>
        </authorList>
    </citation>
    <scope>NUCLEOTIDE SEQUENCE [LARGE SCALE GENOMIC DNA]</scope>
    <source>
        <strain evidence="1 2">NL-1719</strain>
    </source>
</reference>
<proteinExistence type="predicted"/>
<evidence type="ECO:0000313" key="2">
    <source>
        <dbReference type="Proteomes" id="UP000308600"/>
    </source>
</evidence>
<dbReference type="EMBL" id="ML208407">
    <property type="protein sequence ID" value="TFK66386.1"/>
    <property type="molecule type" value="Genomic_DNA"/>
</dbReference>
<dbReference type="Proteomes" id="UP000308600">
    <property type="component" value="Unassembled WGS sequence"/>
</dbReference>